<dbReference type="PANTHER" id="PTHR43030:SF1">
    <property type="entry name" value="PHOSPHOENOLPYRUVATE SYNTHASE"/>
    <property type="match status" value="1"/>
</dbReference>
<evidence type="ECO:0000256" key="5">
    <source>
        <dbReference type="ARBA" id="ARBA00022741"/>
    </source>
</evidence>
<evidence type="ECO:0000256" key="8">
    <source>
        <dbReference type="ARBA" id="ARBA00022842"/>
    </source>
</evidence>
<comment type="cofactor">
    <cofactor evidence="1">
        <name>Mg(2+)</name>
        <dbReference type="ChEBI" id="CHEBI:18420"/>
    </cofactor>
</comment>
<dbReference type="EC" id="2.7.9.2" evidence="11"/>
<keyword evidence="6" id="KW-0418">Kinase</keyword>
<feature type="domain" description="PEP-utilising enzyme C-terminal" evidence="10">
    <location>
        <begin position="99"/>
        <end position="156"/>
    </location>
</feature>
<dbReference type="InterPro" id="IPR000121">
    <property type="entry name" value="PEP_util_C"/>
</dbReference>
<dbReference type="SUPFAM" id="SSF51621">
    <property type="entry name" value="Phosphoenolpyruvate/pyruvate domain"/>
    <property type="match status" value="1"/>
</dbReference>
<reference evidence="11" key="1">
    <citation type="submission" date="2020-09" db="EMBL/GenBank/DDBJ databases">
        <authorList>
            <person name="Blom J."/>
        </authorList>
    </citation>
    <scope>NUCLEOTIDE SEQUENCE</scope>
    <source>
        <strain evidence="11">No.66</strain>
    </source>
</reference>
<evidence type="ECO:0000256" key="3">
    <source>
        <dbReference type="ARBA" id="ARBA00022679"/>
    </source>
</evidence>
<dbReference type="InterPro" id="IPR036637">
    <property type="entry name" value="Phosphohistidine_dom_sf"/>
</dbReference>
<evidence type="ECO:0000256" key="1">
    <source>
        <dbReference type="ARBA" id="ARBA00001946"/>
    </source>
</evidence>
<dbReference type="AlphaFoldDB" id="A0AAD1V3W1"/>
<keyword evidence="8" id="KW-0460">Magnesium</keyword>
<gene>
    <name evidence="11" type="primary">ppsA</name>
    <name evidence="11" type="ORF">PANO66_01521</name>
</gene>
<dbReference type="SUPFAM" id="SSF52009">
    <property type="entry name" value="Phosphohistidine domain"/>
    <property type="match status" value="1"/>
</dbReference>
<proteinExistence type="inferred from homology"/>
<dbReference type="GO" id="GO:0046872">
    <property type="term" value="F:metal ion binding"/>
    <property type="evidence" value="ECO:0007669"/>
    <property type="project" value="UniProtKB-KW"/>
</dbReference>
<evidence type="ECO:0000313" key="11">
    <source>
        <dbReference type="EMBL" id="CAD5933734.1"/>
    </source>
</evidence>
<dbReference type="InterPro" id="IPR006319">
    <property type="entry name" value="PEP_synth"/>
</dbReference>
<feature type="domain" description="PEP-utilising enzyme mobile" evidence="9">
    <location>
        <begin position="9"/>
        <end position="69"/>
    </location>
</feature>
<dbReference type="Pfam" id="PF00391">
    <property type="entry name" value="PEP-utilizers"/>
    <property type="match status" value="1"/>
</dbReference>
<evidence type="ECO:0000256" key="4">
    <source>
        <dbReference type="ARBA" id="ARBA00022723"/>
    </source>
</evidence>
<evidence type="ECO:0000256" key="2">
    <source>
        <dbReference type="ARBA" id="ARBA00007837"/>
    </source>
</evidence>
<dbReference type="InterPro" id="IPR015813">
    <property type="entry name" value="Pyrv/PenolPyrv_kinase-like_dom"/>
</dbReference>
<accession>A0AAD1V3W1</accession>
<dbReference type="Gene3D" id="3.50.30.10">
    <property type="entry name" value="Phosphohistidine domain"/>
    <property type="match status" value="1"/>
</dbReference>
<dbReference type="PROSITE" id="PS00370">
    <property type="entry name" value="PEP_ENZYMES_PHOS_SITE"/>
    <property type="match status" value="1"/>
</dbReference>
<dbReference type="Gene3D" id="3.20.20.60">
    <property type="entry name" value="Phosphoenolpyruvate-binding domains"/>
    <property type="match status" value="1"/>
</dbReference>
<keyword evidence="5" id="KW-0547">Nucleotide-binding</keyword>
<dbReference type="Pfam" id="PF02896">
    <property type="entry name" value="PEP-utilizers_C"/>
    <property type="match status" value="1"/>
</dbReference>
<keyword evidence="7" id="KW-0067">ATP-binding</keyword>
<name>A0AAD1V3W1_PLAAG</name>
<evidence type="ECO:0000256" key="7">
    <source>
        <dbReference type="ARBA" id="ARBA00022840"/>
    </source>
</evidence>
<dbReference type="Proteomes" id="UP001153761">
    <property type="component" value="Chromosome"/>
</dbReference>
<dbReference type="EMBL" id="LR882963">
    <property type="protein sequence ID" value="CAD5933734.1"/>
    <property type="molecule type" value="Genomic_DNA"/>
</dbReference>
<evidence type="ECO:0000259" key="9">
    <source>
        <dbReference type="Pfam" id="PF00391"/>
    </source>
</evidence>
<evidence type="ECO:0000256" key="6">
    <source>
        <dbReference type="ARBA" id="ARBA00022777"/>
    </source>
</evidence>
<dbReference type="InterPro" id="IPR040442">
    <property type="entry name" value="Pyrv_kinase-like_dom_sf"/>
</dbReference>
<dbReference type="InterPro" id="IPR008279">
    <property type="entry name" value="PEP-util_enz_mobile_dom"/>
</dbReference>
<organism evidence="11 12">
    <name type="scientific">Planktothrix agardhii</name>
    <name type="common">Oscillatoria agardhii</name>
    <dbReference type="NCBI Taxonomy" id="1160"/>
    <lineage>
        <taxon>Bacteria</taxon>
        <taxon>Bacillati</taxon>
        <taxon>Cyanobacteriota</taxon>
        <taxon>Cyanophyceae</taxon>
        <taxon>Oscillatoriophycideae</taxon>
        <taxon>Oscillatoriales</taxon>
        <taxon>Microcoleaceae</taxon>
        <taxon>Planktothrix</taxon>
    </lineage>
</organism>
<evidence type="ECO:0000259" key="10">
    <source>
        <dbReference type="Pfam" id="PF02896"/>
    </source>
</evidence>
<evidence type="ECO:0000313" key="12">
    <source>
        <dbReference type="Proteomes" id="UP001153761"/>
    </source>
</evidence>
<dbReference type="GO" id="GO:0005524">
    <property type="term" value="F:ATP binding"/>
    <property type="evidence" value="ECO:0007669"/>
    <property type="project" value="UniProtKB-KW"/>
</dbReference>
<protein>
    <submittedName>
        <fullName evidence="11">Phosphoenolpyruvate synthase</fullName>
        <ecNumber evidence="11">2.7.9.2</ecNumber>
    </submittedName>
</protein>
<dbReference type="InterPro" id="IPR018274">
    <property type="entry name" value="PEP_util_AS"/>
</dbReference>
<dbReference type="GO" id="GO:0008986">
    <property type="term" value="F:pyruvate, water dikinase activity"/>
    <property type="evidence" value="ECO:0007669"/>
    <property type="project" value="UniProtKB-EC"/>
</dbReference>
<keyword evidence="4" id="KW-0479">Metal-binding</keyword>
<dbReference type="PANTHER" id="PTHR43030">
    <property type="entry name" value="PHOSPHOENOLPYRUVATE SYNTHASE"/>
    <property type="match status" value="1"/>
</dbReference>
<keyword evidence="3 11" id="KW-0808">Transferase</keyword>
<comment type="similarity">
    <text evidence="2">Belongs to the PEP-utilizing enzyme family.</text>
</comment>
<sequence>MVYELGQTTKNINVPIMKKASAIITNSGGRTCHAAIIARELGIPAIVGSINATEVLNTGDKITVSCAEGEEGKVYQGSIPFVVEETVLDYLPKTHTKIMMNVGNTVKEYNRKIGICGQAPSDYPEFARFLVELGIDSISLNPDSVLRTTLDIAQMEASL</sequence>